<dbReference type="AlphaFoldDB" id="K0SP13"/>
<dbReference type="PROSITE" id="PS51897">
    <property type="entry name" value="ANNEXIN_2"/>
    <property type="match status" value="2"/>
</dbReference>
<comment type="caution">
    <text evidence="4">The sequence shown here is derived from an EMBL/GenBank/DDBJ whole genome shotgun (WGS) entry which is preliminary data.</text>
</comment>
<dbReference type="GO" id="GO:0005544">
    <property type="term" value="F:calcium-dependent phospholipid binding"/>
    <property type="evidence" value="ECO:0007669"/>
    <property type="project" value="InterPro"/>
</dbReference>
<sequence>MSLNIYPEEVHKAELGDPAYYPEIDQYCDKIHRACKGFGTDEKALIAILGTKNAVERSLIAFRYPQMHSKKLKDLMKKENSGDFGFATQLLALPSIEYSKDLISLVSSEVSGDLKKLLVACLQGIEEVFDPAYHTESKAKEDAHDFYKKGVGKTFGTDEAALFEIICKAPPEYLKMIDTAYVSARNVNLEHALLKCLQGKAEAAAVFHLNMKLKPYETIATLIKSTCAGLGTDELGLTCAVIRYQHVLQQVTMAHIDLFGKTIGDRIVKETRGDFKKLLLEVVRVAWPDTPAS</sequence>
<dbReference type="EMBL" id="AGNL01012106">
    <property type="protein sequence ID" value="EJK68078.1"/>
    <property type="molecule type" value="Genomic_DNA"/>
</dbReference>
<dbReference type="GO" id="GO:0005509">
    <property type="term" value="F:calcium ion binding"/>
    <property type="evidence" value="ECO:0007669"/>
    <property type="project" value="InterPro"/>
</dbReference>
<protein>
    <recommendedName>
        <fullName evidence="6">Annexin</fullName>
    </recommendedName>
</protein>
<evidence type="ECO:0000256" key="3">
    <source>
        <dbReference type="ARBA" id="ARBA00023216"/>
    </source>
</evidence>
<dbReference type="Proteomes" id="UP000266841">
    <property type="component" value="Unassembled WGS sequence"/>
</dbReference>
<dbReference type="GO" id="GO:0001786">
    <property type="term" value="F:phosphatidylserine binding"/>
    <property type="evidence" value="ECO:0007669"/>
    <property type="project" value="TreeGrafter"/>
</dbReference>
<organism evidence="4 5">
    <name type="scientific">Thalassiosira oceanica</name>
    <name type="common">Marine diatom</name>
    <dbReference type="NCBI Taxonomy" id="159749"/>
    <lineage>
        <taxon>Eukaryota</taxon>
        <taxon>Sar</taxon>
        <taxon>Stramenopiles</taxon>
        <taxon>Ochrophyta</taxon>
        <taxon>Bacillariophyta</taxon>
        <taxon>Coscinodiscophyceae</taxon>
        <taxon>Thalassiosirophycidae</taxon>
        <taxon>Thalassiosirales</taxon>
        <taxon>Thalassiosiraceae</taxon>
        <taxon>Thalassiosira</taxon>
    </lineage>
</organism>
<dbReference type="Gene3D" id="1.10.220.10">
    <property type="entry name" value="Annexin"/>
    <property type="match status" value="3"/>
</dbReference>
<dbReference type="PANTHER" id="PTHR10502:SF102">
    <property type="entry name" value="ANNEXIN B11"/>
    <property type="match status" value="1"/>
</dbReference>
<keyword evidence="2" id="KW-0677">Repeat</keyword>
<dbReference type="OMA" id="ASNWVIM"/>
<proteinExistence type="inferred from homology"/>
<name>K0SP13_THAOC</name>
<dbReference type="PANTHER" id="PTHR10502">
    <property type="entry name" value="ANNEXIN"/>
    <property type="match status" value="1"/>
</dbReference>
<dbReference type="InterPro" id="IPR018502">
    <property type="entry name" value="Annexin_repeat"/>
</dbReference>
<accession>K0SP13</accession>
<evidence type="ECO:0008006" key="6">
    <source>
        <dbReference type="Google" id="ProtNLM"/>
    </source>
</evidence>
<reference evidence="4 5" key="1">
    <citation type="journal article" date="2012" name="Genome Biol.">
        <title>Genome and low-iron response of an oceanic diatom adapted to chronic iron limitation.</title>
        <authorList>
            <person name="Lommer M."/>
            <person name="Specht M."/>
            <person name="Roy A.S."/>
            <person name="Kraemer L."/>
            <person name="Andreson R."/>
            <person name="Gutowska M.A."/>
            <person name="Wolf J."/>
            <person name="Bergner S.V."/>
            <person name="Schilhabel M.B."/>
            <person name="Klostermeier U.C."/>
            <person name="Beiko R.G."/>
            <person name="Rosenstiel P."/>
            <person name="Hippler M."/>
            <person name="Laroche J."/>
        </authorList>
    </citation>
    <scope>NUCLEOTIDE SEQUENCE [LARGE SCALE GENOMIC DNA]</scope>
    <source>
        <strain evidence="4 5">CCMP1005</strain>
    </source>
</reference>
<dbReference type="OrthoDB" id="37886at2759"/>
<dbReference type="InterPro" id="IPR037104">
    <property type="entry name" value="Annexin_sf"/>
</dbReference>
<keyword evidence="3" id="KW-0041">Annexin</keyword>
<evidence type="ECO:0000256" key="1">
    <source>
        <dbReference type="ARBA" id="ARBA00007831"/>
    </source>
</evidence>
<dbReference type="GO" id="GO:0005737">
    <property type="term" value="C:cytoplasm"/>
    <property type="evidence" value="ECO:0007669"/>
    <property type="project" value="TreeGrafter"/>
</dbReference>
<evidence type="ECO:0000256" key="2">
    <source>
        <dbReference type="ARBA" id="ARBA00022737"/>
    </source>
</evidence>
<dbReference type="SUPFAM" id="SSF47874">
    <property type="entry name" value="Annexin"/>
    <property type="match status" value="1"/>
</dbReference>
<evidence type="ECO:0000313" key="5">
    <source>
        <dbReference type="Proteomes" id="UP000266841"/>
    </source>
</evidence>
<dbReference type="GO" id="GO:0005886">
    <property type="term" value="C:plasma membrane"/>
    <property type="evidence" value="ECO:0007669"/>
    <property type="project" value="TreeGrafter"/>
</dbReference>
<dbReference type="Pfam" id="PF00191">
    <property type="entry name" value="Annexin"/>
    <property type="match status" value="2"/>
</dbReference>
<keyword evidence="5" id="KW-1185">Reference proteome</keyword>
<dbReference type="eggNOG" id="KOG0819">
    <property type="taxonomic scope" value="Eukaryota"/>
</dbReference>
<gene>
    <name evidence="4" type="ORF">THAOC_10783</name>
</gene>
<evidence type="ECO:0000313" key="4">
    <source>
        <dbReference type="EMBL" id="EJK68078.1"/>
    </source>
</evidence>
<comment type="similarity">
    <text evidence="1">Belongs to the annexin family.</text>
</comment>
<dbReference type="SMART" id="SM00335">
    <property type="entry name" value="ANX"/>
    <property type="match status" value="2"/>
</dbReference>